<keyword evidence="1" id="KW-0732">Signal</keyword>
<proteinExistence type="predicted"/>
<organism evidence="2 3">
    <name type="scientific">Adhaeribacter rhizoryzae</name>
    <dbReference type="NCBI Taxonomy" id="2607907"/>
    <lineage>
        <taxon>Bacteria</taxon>
        <taxon>Pseudomonadati</taxon>
        <taxon>Bacteroidota</taxon>
        <taxon>Cytophagia</taxon>
        <taxon>Cytophagales</taxon>
        <taxon>Hymenobacteraceae</taxon>
        <taxon>Adhaeribacter</taxon>
    </lineage>
</organism>
<dbReference type="EMBL" id="VWSF01000016">
    <property type="protein sequence ID" value="KAA5542884.1"/>
    <property type="molecule type" value="Genomic_DNA"/>
</dbReference>
<protein>
    <recommendedName>
        <fullName evidence="4">GLPGLI family protein</fullName>
    </recommendedName>
</protein>
<accession>A0A5M6D5V0</accession>
<evidence type="ECO:0000313" key="2">
    <source>
        <dbReference type="EMBL" id="KAA5542884.1"/>
    </source>
</evidence>
<reference evidence="2 3" key="1">
    <citation type="submission" date="2019-09" db="EMBL/GenBank/DDBJ databases">
        <title>Genome sequence and assembly of Adhaeribacter sp.</title>
        <authorList>
            <person name="Chhetri G."/>
        </authorList>
    </citation>
    <scope>NUCLEOTIDE SEQUENCE [LARGE SCALE GENOMIC DNA]</scope>
    <source>
        <strain evidence="2 3">DK36</strain>
    </source>
</reference>
<evidence type="ECO:0008006" key="4">
    <source>
        <dbReference type="Google" id="ProtNLM"/>
    </source>
</evidence>
<feature type="signal peptide" evidence="1">
    <location>
        <begin position="1"/>
        <end position="23"/>
    </location>
</feature>
<dbReference type="Proteomes" id="UP000323426">
    <property type="component" value="Unassembled WGS sequence"/>
</dbReference>
<dbReference type="AlphaFoldDB" id="A0A5M6D5V0"/>
<name>A0A5M6D5V0_9BACT</name>
<dbReference type="RefSeq" id="WP_150090603.1">
    <property type="nucleotide sequence ID" value="NZ_VWSF01000016.1"/>
</dbReference>
<keyword evidence="3" id="KW-1185">Reference proteome</keyword>
<evidence type="ECO:0000313" key="3">
    <source>
        <dbReference type="Proteomes" id="UP000323426"/>
    </source>
</evidence>
<evidence type="ECO:0000256" key="1">
    <source>
        <dbReference type="SAM" id="SignalP"/>
    </source>
</evidence>
<sequence length="242" mass="28634">MKFYLTFTCCFFWGISFCGQTLAQTADSAALKPLLYARSLYEEAIGDESHLYNGPQYINYDKYYLTGHQFFRTDDPSSSGILYDGVWYTQVPMLYDIVLDKIVLEHPTSEFMLSLVNEKVKYFNFLDHTFIRLEKDSLAALKTGFYDLLHDGQIQFLAKRTKNIQEQPTPYGMEGRFEQQTKYYIRKENTYYQVKDKRSVLNVLADKKKELQRHAREQKLQFRKDREKAILELTQFYDRPAA</sequence>
<feature type="chain" id="PRO_5024379866" description="GLPGLI family protein" evidence="1">
    <location>
        <begin position="24"/>
        <end position="242"/>
    </location>
</feature>
<comment type="caution">
    <text evidence="2">The sequence shown here is derived from an EMBL/GenBank/DDBJ whole genome shotgun (WGS) entry which is preliminary data.</text>
</comment>
<gene>
    <name evidence="2" type="ORF">F0145_18265</name>
</gene>